<feature type="region of interest" description="Disordered" evidence="1">
    <location>
        <begin position="1"/>
        <end position="29"/>
    </location>
</feature>
<protein>
    <submittedName>
        <fullName evidence="2">Zinc finger SWIM domain protein</fullName>
    </submittedName>
</protein>
<evidence type="ECO:0000313" key="2">
    <source>
        <dbReference type="EMBL" id="SMB97042.1"/>
    </source>
</evidence>
<accession>A0A1W1VUI2</accession>
<proteinExistence type="predicted"/>
<reference evidence="2 3" key="1">
    <citation type="submission" date="2017-04" db="EMBL/GenBank/DDBJ databases">
        <authorList>
            <person name="Afonso C.L."/>
            <person name="Miller P.J."/>
            <person name="Scott M.A."/>
            <person name="Spackman E."/>
            <person name="Goraichik I."/>
            <person name="Dimitrov K.M."/>
            <person name="Suarez D.L."/>
            <person name="Swayne D.E."/>
        </authorList>
    </citation>
    <scope>NUCLEOTIDE SEQUENCE [LARGE SCALE GENOMIC DNA]</scope>
    <source>
        <strain evidence="2 3">ToBE</strain>
    </source>
</reference>
<organism evidence="2 3">
    <name type="scientific">Thermanaeromonas toyohensis ToBE</name>
    <dbReference type="NCBI Taxonomy" id="698762"/>
    <lineage>
        <taxon>Bacteria</taxon>
        <taxon>Bacillati</taxon>
        <taxon>Bacillota</taxon>
        <taxon>Clostridia</taxon>
        <taxon>Neomoorellales</taxon>
        <taxon>Neomoorellaceae</taxon>
        <taxon>Thermanaeromonas</taxon>
    </lineage>
</organism>
<dbReference type="Proteomes" id="UP000192569">
    <property type="component" value="Chromosome I"/>
</dbReference>
<name>A0A1W1VUI2_9FIRM</name>
<evidence type="ECO:0000256" key="1">
    <source>
        <dbReference type="SAM" id="MobiDB-lite"/>
    </source>
</evidence>
<dbReference type="AlphaFoldDB" id="A0A1W1VUI2"/>
<dbReference type="RefSeq" id="WP_084665351.1">
    <property type="nucleotide sequence ID" value="NZ_LT838272.1"/>
</dbReference>
<sequence>MKEFQSRRGPVREQPEEHAGEGRTFGDRPGRLVEERDRWLVEQMRQALEKKKKRWWKFW</sequence>
<dbReference type="STRING" id="698762.SAMN00808754_1747"/>
<dbReference type="EMBL" id="LT838272">
    <property type="protein sequence ID" value="SMB97042.1"/>
    <property type="molecule type" value="Genomic_DNA"/>
</dbReference>
<keyword evidence="3" id="KW-1185">Reference proteome</keyword>
<gene>
    <name evidence="2" type="ORF">SAMN00808754_1747</name>
</gene>
<evidence type="ECO:0000313" key="3">
    <source>
        <dbReference type="Proteomes" id="UP000192569"/>
    </source>
</evidence>